<gene>
    <name evidence="3" type="ORF">N7463_004340</name>
</gene>
<sequence length="371" mass="39914">MFFHRTFLAALLFLAIPKGVLSRRGHDSDSESDTSSSSDSTSDSDSSDTTTSTSPDSGYHCAGAPKLDYYLIGPNHYHTYQDTFEASDYDGVYYTGEATFNYKLDVPPVPTTTNFVYTPKATCPAGWQSLRMRAVAWVAPKTPGPDGPKNPIAIAFQALPNVADSYSTCSNVDIVGFSTTVDWSKTNRTGDTSFEAIDSVKLDIQPTAGNDNMVDFDGVYDISAWKDRPKDLSDPTLFQHGQLWKERLILPAGTCSGGSGREKLDLGYPSGAIINGSLTNETIRLNVSGSVVAWFRDDEEEHATTNVTYNIVFKGAYDAANSTRILVTGVESSNESLVSFQAPPKGSGSAIGASWNLAVISLVVSIGLTLV</sequence>
<evidence type="ECO:0000256" key="2">
    <source>
        <dbReference type="SAM" id="SignalP"/>
    </source>
</evidence>
<dbReference type="Proteomes" id="UP001149954">
    <property type="component" value="Unassembled WGS sequence"/>
</dbReference>
<accession>A0A9X0CA54</accession>
<comment type="caution">
    <text evidence="3">The sequence shown here is derived from an EMBL/GenBank/DDBJ whole genome shotgun (WGS) entry which is preliminary data.</text>
</comment>
<protein>
    <submittedName>
        <fullName evidence="3">Uncharacterized protein</fullName>
    </submittedName>
</protein>
<proteinExistence type="predicted"/>
<reference evidence="3" key="2">
    <citation type="journal article" date="2023" name="IMA Fungus">
        <title>Comparative genomic study of the Penicillium genus elucidates a diverse pangenome and 15 lateral gene transfer events.</title>
        <authorList>
            <person name="Petersen C."/>
            <person name="Sorensen T."/>
            <person name="Nielsen M.R."/>
            <person name="Sondergaard T.E."/>
            <person name="Sorensen J.L."/>
            <person name="Fitzpatrick D.A."/>
            <person name="Frisvad J.C."/>
            <person name="Nielsen K.L."/>
        </authorList>
    </citation>
    <scope>NUCLEOTIDE SEQUENCE</scope>
    <source>
        <strain evidence="3">IBT 29495</strain>
    </source>
</reference>
<reference evidence="3" key="1">
    <citation type="submission" date="2022-12" db="EMBL/GenBank/DDBJ databases">
        <authorList>
            <person name="Petersen C."/>
        </authorList>
    </citation>
    <scope>NUCLEOTIDE SEQUENCE</scope>
    <source>
        <strain evidence="3">IBT 29495</strain>
    </source>
</reference>
<feature type="chain" id="PRO_5040938513" evidence="2">
    <location>
        <begin position="23"/>
        <end position="371"/>
    </location>
</feature>
<keyword evidence="4" id="KW-1185">Reference proteome</keyword>
<feature type="signal peptide" evidence="2">
    <location>
        <begin position="1"/>
        <end position="22"/>
    </location>
</feature>
<keyword evidence="2" id="KW-0732">Signal</keyword>
<feature type="region of interest" description="Disordered" evidence="1">
    <location>
        <begin position="22"/>
        <end position="57"/>
    </location>
</feature>
<dbReference type="EMBL" id="JAPWDS010000002">
    <property type="protein sequence ID" value="KAJ5514788.1"/>
    <property type="molecule type" value="Genomic_DNA"/>
</dbReference>
<name>A0A9X0CA54_9EURO</name>
<dbReference type="AlphaFoldDB" id="A0A9X0CA54"/>
<evidence type="ECO:0000313" key="4">
    <source>
        <dbReference type="Proteomes" id="UP001149954"/>
    </source>
</evidence>
<dbReference type="OrthoDB" id="4869700at2759"/>
<feature type="compositionally biased region" description="Low complexity" evidence="1">
    <location>
        <begin position="33"/>
        <end position="57"/>
    </location>
</feature>
<evidence type="ECO:0000313" key="3">
    <source>
        <dbReference type="EMBL" id="KAJ5514788.1"/>
    </source>
</evidence>
<evidence type="ECO:0000256" key="1">
    <source>
        <dbReference type="SAM" id="MobiDB-lite"/>
    </source>
</evidence>
<organism evidence="3 4">
    <name type="scientific">Penicillium fimorum</name>
    <dbReference type="NCBI Taxonomy" id="1882269"/>
    <lineage>
        <taxon>Eukaryota</taxon>
        <taxon>Fungi</taxon>
        <taxon>Dikarya</taxon>
        <taxon>Ascomycota</taxon>
        <taxon>Pezizomycotina</taxon>
        <taxon>Eurotiomycetes</taxon>
        <taxon>Eurotiomycetidae</taxon>
        <taxon>Eurotiales</taxon>
        <taxon>Aspergillaceae</taxon>
        <taxon>Penicillium</taxon>
    </lineage>
</organism>